<accession>A0A164G9S7</accession>
<gene>
    <name evidence="1" type="ORF">APZ42_005759</name>
</gene>
<dbReference type="EMBL" id="LRGB01016115">
    <property type="protein sequence ID" value="KZR98701.1"/>
    <property type="molecule type" value="Genomic_DNA"/>
</dbReference>
<comment type="caution">
    <text evidence="1">The sequence shown here is derived from an EMBL/GenBank/DDBJ whole genome shotgun (WGS) entry which is preliminary data.</text>
</comment>
<dbReference type="Gene3D" id="3.30.260.10">
    <property type="entry name" value="TCP-1-like chaperonin intermediate domain"/>
    <property type="match status" value="1"/>
</dbReference>
<proteinExistence type="predicted"/>
<organism evidence="1 2">
    <name type="scientific">Daphnia magna</name>
    <dbReference type="NCBI Taxonomy" id="35525"/>
    <lineage>
        <taxon>Eukaryota</taxon>
        <taxon>Metazoa</taxon>
        <taxon>Ecdysozoa</taxon>
        <taxon>Arthropoda</taxon>
        <taxon>Crustacea</taxon>
        <taxon>Branchiopoda</taxon>
        <taxon>Diplostraca</taxon>
        <taxon>Cladocera</taxon>
        <taxon>Anomopoda</taxon>
        <taxon>Daphniidae</taxon>
        <taxon>Daphnia</taxon>
    </lineage>
</organism>
<keyword evidence="2" id="KW-1185">Reference proteome</keyword>
<protein>
    <submittedName>
        <fullName evidence="1">Putative Chaperonin complex component</fullName>
    </submittedName>
</protein>
<dbReference type="SUPFAM" id="SSF54849">
    <property type="entry name" value="GroEL-intermediate domain like"/>
    <property type="match status" value="1"/>
</dbReference>
<evidence type="ECO:0000313" key="1">
    <source>
        <dbReference type="EMBL" id="KZR98701.1"/>
    </source>
</evidence>
<dbReference type="Proteomes" id="UP000076858">
    <property type="component" value="Unassembled WGS sequence"/>
</dbReference>
<sequence>MDKVGKEGVITVEDGKSLNNELDVVKACSSTAATCRPTSSTTPKSKPRCWTTPSCCCSTRRSATSAICCPHWKPLPKLAVLC</sequence>
<reference evidence="1 2" key="1">
    <citation type="submission" date="2016-03" db="EMBL/GenBank/DDBJ databases">
        <title>EvidentialGene: Evidence-directed Construction of Genes on Genomes.</title>
        <authorList>
            <person name="Gilbert D.G."/>
            <person name="Choi J.-H."/>
            <person name="Mockaitis K."/>
            <person name="Colbourne J."/>
            <person name="Pfrender M."/>
        </authorList>
    </citation>
    <scope>NUCLEOTIDE SEQUENCE [LARGE SCALE GENOMIC DNA]</scope>
    <source>
        <strain evidence="1 2">Xinb3</strain>
        <tissue evidence="1">Complete organism</tissue>
    </source>
</reference>
<evidence type="ECO:0000313" key="2">
    <source>
        <dbReference type="Proteomes" id="UP000076858"/>
    </source>
</evidence>
<dbReference type="AlphaFoldDB" id="A0A164G9S7"/>
<dbReference type="STRING" id="35525.A0A164G9S7"/>
<dbReference type="InterPro" id="IPR027410">
    <property type="entry name" value="TCP-1-like_intermed_sf"/>
</dbReference>
<name>A0A164G9S7_9CRUS</name>